<dbReference type="AlphaFoldDB" id="A0A2V5HQ78"/>
<proteinExistence type="predicted"/>
<keyword evidence="3" id="KW-1185">Reference proteome</keyword>
<reference evidence="2 3" key="1">
    <citation type="submission" date="2018-02" db="EMBL/GenBank/DDBJ databases">
        <title>The genomes of Aspergillus section Nigri reveals drivers in fungal speciation.</title>
        <authorList>
            <consortium name="DOE Joint Genome Institute"/>
            <person name="Vesth T.C."/>
            <person name="Nybo J."/>
            <person name="Theobald S."/>
            <person name="Brandl J."/>
            <person name="Frisvad J.C."/>
            <person name="Nielsen K.F."/>
            <person name="Lyhne E.K."/>
            <person name="Kogle M.E."/>
            <person name="Kuo A."/>
            <person name="Riley R."/>
            <person name="Clum A."/>
            <person name="Nolan M."/>
            <person name="Lipzen A."/>
            <person name="Salamov A."/>
            <person name="Henrissat B."/>
            <person name="Wiebenga A."/>
            <person name="De vries R.P."/>
            <person name="Grigoriev I.V."/>
            <person name="Mortensen U.H."/>
            <person name="Andersen M.R."/>
            <person name="Baker S.E."/>
        </authorList>
    </citation>
    <scope>NUCLEOTIDE SEQUENCE [LARGE SCALE GENOMIC DNA]</scope>
    <source>
        <strain evidence="2 3">CBS 115571</strain>
    </source>
</reference>
<organism evidence="2 3">
    <name type="scientific">Aspergillus violaceofuscus (strain CBS 115571)</name>
    <dbReference type="NCBI Taxonomy" id="1450538"/>
    <lineage>
        <taxon>Eukaryota</taxon>
        <taxon>Fungi</taxon>
        <taxon>Dikarya</taxon>
        <taxon>Ascomycota</taxon>
        <taxon>Pezizomycotina</taxon>
        <taxon>Eurotiomycetes</taxon>
        <taxon>Eurotiomycetidae</taxon>
        <taxon>Eurotiales</taxon>
        <taxon>Aspergillaceae</taxon>
        <taxon>Aspergillus</taxon>
    </lineage>
</organism>
<keyword evidence="1" id="KW-1133">Transmembrane helix</keyword>
<evidence type="ECO:0000313" key="2">
    <source>
        <dbReference type="EMBL" id="PYI24274.1"/>
    </source>
</evidence>
<feature type="transmembrane region" description="Helical" evidence="1">
    <location>
        <begin position="6"/>
        <end position="25"/>
    </location>
</feature>
<evidence type="ECO:0000256" key="1">
    <source>
        <dbReference type="SAM" id="Phobius"/>
    </source>
</evidence>
<name>A0A2V5HQ78_ASPV1</name>
<keyword evidence="1" id="KW-0812">Transmembrane</keyword>
<gene>
    <name evidence="2" type="ORF">BO99DRAFT_90259</name>
</gene>
<evidence type="ECO:0000313" key="3">
    <source>
        <dbReference type="Proteomes" id="UP000249829"/>
    </source>
</evidence>
<accession>A0A2V5HQ78</accession>
<keyword evidence="1" id="KW-0472">Membrane</keyword>
<sequence>MCCWLVSELVLVELLVFIVTTEYFLLSRRGCFSFLSFRLFSYSIQSLIHPSILPSTQSTNLFDNTRASAAFRLLPSHTDGPSPSNRFSYFSAFSFLFFPFLLFLFRFFYSTCMRLDETPSLGPGVICYAQVHLWPPLHTFPSPSMPPNVFHAFHAPMPPSSSTHPFLSYPSDRPPRLDLG</sequence>
<feature type="transmembrane region" description="Helical" evidence="1">
    <location>
        <begin position="87"/>
        <end position="109"/>
    </location>
</feature>
<dbReference type="Proteomes" id="UP000249829">
    <property type="component" value="Unassembled WGS sequence"/>
</dbReference>
<dbReference type="EMBL" id="KZ825102">
    <property type="protein sequence ID" value="PYI24274.1"/>
    <property type="molecule type" value="Genomic_DNA"/>
</dbReference>
<protein>
    <submittedName>
        <fullName evidence="2">Uncharacterized protein</fullName>
    </submittedName>
</protein>